<accession>A0A081S4B4</accession>
<reference evidence="1 2" key="1">
    <citation type="submission" date="2014-06" db="EMBL/GenBank/DDBJ databases">
        <authorList>
            <person name="Ngugi D.K."/>
            <person name="Blom J."/>
            <person name="Alam I."/>
            <person name="Rashid M."/>
            <person name="Ba Alawi W."/>
            <person name="Zhang G."/>
            <person name="Hikmawan T."/>
            <person name="Guan Y."/>
            <person name="Antunes A."/>
            <person name="Siam R."/>
            <person name="Eldorry H."/>
            <person name="Bajic V."/>
            <person name="Stingl U."/>
        </authorList>
    </citation>
    <scope>NUCLEOTIDE SEQUENCE [LARGE SCALE GENOMIC DNA]</scope>
    <source>
        <strain evidence="1">SCGC AAA799-E16</strain>
    </source>
</reference>
<dbReference type="AlphaFoldDB" id="A0A081S4B4"/>
<gene>
    <name evidence="1" type="ORF">AAA799E16_01555</name>
</gene>
<dbReference type="Proteomes" id="UP000028027">
    <property type="component" value="Unassembled WGS sequence"/>
</dbReference>
<proteinExistence type="predicted"/>
<comment type="caution">
    <text evidence="1">The sequence shown here is derived from an EMBL/GenBank/DDBJ whole genome shotgun (WGS) entry which is preliminary data.</text>
</comment>
<organism evidence="1 2">
    <name type="scientific">Marine Group I thaumarchaeote SCGC AAA799-E16</name>
    <dbReference type="NCBI Taxonomy" id="1502292"/>
    <lineage>
        <taxon>Archaea</taxon>
        <taxon>Nitrososphaerota</taxon>
        <taxon>Marine Group I</taxon>
    </lineage>
</organism>
<protein>
    <submittedName>
        <fullName evidence="1">Uncharacterized protein</fullName>
    </submittedName>
</protein>
<keyword evidence="2" id="KW-1185">Reference proteome</keyword>
<name>A0A081S4B4_9ARCH</name>
<dbReference type="EMBL" id="JNVL01000028">
    <property type="protein sequence ID" value="KER05767.1"/>
    <property type="molecule type" value="Genomic_DNA"/>
</dbReference>
<sequence>MIKEAIEKPKQYCKSCKRCLKVSVCQAYALAQATNDQFGSIQFIELKKPIIEKPDSLAESCKEYCPPDSKLFQPVTLADSSDLA</sequence>
<evidence type="ECO:0000313" key="2">
    <source>
        <dbReference type="Proteomes" id="UP000028027"/>
    </source>
</evidence>
<evidence type="ECO:0000313" key="1">
    <source>
        <dbReference type="EMBL" id="KER05767.1"/>
    </source>
</evidence>